<dbReference type="Pfam" id="PF01266">
    <property type="entry name" value="DAO"/>
    <property type="match status" value="1"/>
</dbReference>
<dbReference type="InterPro" id="IPR006076">
    <property type="entry name" value="FAD-dep_OxRdtase"/>
</dbReference>
<dbReference type="PANTHER" id="PTHR13847:SF289">
    <property type="entry name" value="GLYCINE OXIDASE"/>
    <property type="match status" value="1"/>
</dbReference>
<dbReference type="SUPFAM" id="SSF51905">
    <property type="entry name" value="FAD/NAD(P)-binding domain"/>
    <property type="match status" value="1"/>
</dbReference>
<reference evidence="3 4" key="1">
    <citation type="submission" date="2019-03" db="EMBL/GenBank/DDBJ databases">
        <title>Ramlibacter henchirensis DSM 14656, whole genome shotgun sequence.</title>
        <authorList>
            <person name="Zhang X."/>
            <person name="Feng G."/>
            <person name="Zhu H."/>
        </authorList>
    </citation>
    <scope>NUCLEOTIDE SEQUENCE [LARGE SCALE GENOMIC DNA]</scope>
    <source>
        <strain evidence="3 4">DSM 14656</strain>
    </source>
</reference>
<dbReference type="Gene3D" id="3.30.9.10">
    <property type="entry name" value="D-Amino Acid Oxidase, subunit A, domain 2"/>
    <property type="match status" value="1"/>
</dbReference>
<comment type="caution">
    <text evidence="3">The sequence shown here is derived from an EMBL/GenBank/DDBJ whole genome shotgun (WGS) entry which is preliminary data.</text>
</comment>
<keyword evidence="1" id="KW-0560">Oxidoreductase</keyword>
<dbReference type="InterPro" id="IPR036188">
    <property type="entry name" value="FAD/NAD-bd_sf"/>
</dbReference>
<proteinExistence type="predicted"/>
<dbReference type="SUPFAM" id="SSF54373">
    <property type="entry name" value="FAD-linked reductases, C-terminal domain"/>
    <property type="match status" value="1"/>
</dbReference>
<keyword evidence="4" id="KW-1185">Reference proteome</keyword>
<dbReference type="GO" id="GO:0005737">
    <property type="term" value="C:cytoplasm"/>
    <property type="evidence" value="ECO:0007669"/>
    <property type="project" value="TreeGrafter"/>
</dbReference>
<sequence length="416" mass="44385">MTSNGTPRVVVVGAGIVGVSIALALRKGGADVTLVDRDEPGMGCSFGNSGAVSPASVAPLAMPGVLASVPGMLLDDESPLYLPLRYLPRALPWLLRFVASARPAAVEASAAKLAALHAGALDAHEAMTRELGVPELFLRRGHLHLYPDANALAKDATGWRMREQYGFKVERLDRAGIEALEQGVSARYQVGMYLADHATILNPFRYVQAMARAFVAAGGRIVRADVQRLHFEGGRWWLRASGEVDAQAFEHAVVAAGAWSRELLAPLGIRLQLESQRGYHVQFEGGRDIVSRTVVLADRKVFVTPMEDGLRVGGTVEIGGLEAPPDERRAAVLGRIAREHFRGLEHLPTRTWMGHRPCMPDSVPVVGAAPGHRGLWLATGHGHLGLTDSLNTARRIADALLGAPAAVAAGAELARA</sequence>
<evidence type="ECO:0000313" key="4">
    <source>
        <dbReference type="Proteomes" id="UP000298180"/>
    </source>
</evidence>
<dbReference type="Gene3D" id="3.50.50.60">
    <property type="entry name" value="FAD/NAD(P)-binding domain"/>
    <property type="match status" value="2"/>
</dbReference>
<dbReference type="OrthoDB" id="18526at2"/>
<dbReference type="Proteomes" id="UP000298180">
    <property type="component" value="Unassembled WGS sequence"/>
</dbReference>
<evidence type="ECO:0000313" key="3">
    <source>
        <dbReference type="EMBL" id="TFZ07193.1"/>
    </source>
</evidence>
<evidence type="ECO:0000256" key="1">
    <source>
        <dbReference type="ARBA" id="ARBA00023002"/>
    </source>
</evidence>
<gene>
    <name evidence="3" type="ORF">EZ313_11470</name>
</gene>
<protein>
    <submittedName>
        <fullName evidence="3">FAD-dependent oxidoreductase</fullName>
    </submittedName>
</protein>
<dbReference type="EMBL" id="SMLM01000001">
    <property type="protein sequence ID" value="TFZ07193.1"/>
    <property type="molecule type" value="Genomic_DNA"/>
</dbReference>
<dbReference type="PANTHER" id="PTHR13847">
    <property type="entry name" value="SARCOSINE DEHYDROGENASE-RELATED"/>
    <property type="match status" value="1"/>
</dbReference>
<feature type="domain" description="FAD dependent oxidoreductase" evidence="2">
    <location>
        <begin position="8"/>
        <end position="398"/>
    </location>
</feature>
<organism evidence="3 4">
    <name type="scientific">Ramlibacter henchirensis</name>
    <dbReference type="NCBI Taxonomy" id="204072"/>
    <lineage>
        <taxon>Bacteria</taxon>
        <taxon>Pseudomonadati</taxon>
        <taxon>Pseudomonadota</taxon>
        <taxon>Betaproteobacteria</taxon>
        <taxon>Burkholderiales</taxon>
        <taxon>Comamonadaceae</taxon>
        <taxon>Ramlibacter</taxon>
    </lineage>
</organism>
<dbReference type="RefSeq" id="WP_135263274.1">
    <property type="nucleotide sequence ID" value="NZ_SMLM01000001.1"/>
</dbReference>
<dbReference type="GO" id="GO:0016491">
    <property type="term" value="F:oxidoreductase activity"/>
    <property type="evidence" value="ECO:0007669"/>
    <property type="project" value="UniProtKB-KW"/>
</dbReference>
<dbReference type="AlphaFoldDB" id="A0A4Z0C6E5"/>
<name>A0A4Z0C6E5_9BURK</name>
<accession>A0A4Z0C6E5</accession>
<evidence type="ECO:0000259" key="2">
    <source>
        <dbReference type="Pfam" id="PF01266"/>
    </source>
</evidence>